<accession>A0A0A9BT48</accession>
<proteinExistence type="predicted"/>
<sequence length="24" mass="2712">MRVLRLGLAKENVLNLKQVTVTDT</sequence>
<dbReference type="AlphaFoldDB" id="A0A0A9BT48"/>
<name>A0A0A9BT48_ARUDO</name>
<evidence type="ECO:0000313" key="1">
    <source>
        <dbReference type="EMBL" id="JAD65378.1"/>
    </source>
</evidence>
<protein>
    <submittedName>
        <fullName evidence="1">Uncharacterized protein</fullName>
    </submittedName>
</protein>
<reference evidence="1" key="2">
    <citation type="journal article" date="2015" name="Data Brief">
        <title>Shoot transcriptome of the giant reed, Arundo donax.</title>
        <authorList>
            <person name="Barrero R.A."/>
            <person name="Guerrero F.D."/>
            <person name="Moolhuijzen P."/>
            <person name="Goolsby J.A."/>
            <person name="Tidwell J."/>
            <person name="Bellgard S.E."/>
            <person name="Bellgard M.I."/>
        </authorList>
    </citation>
    <scope>NUCLEOTIDE SEQUENCE</scope>
    <source>
        <tissue evidence="1">Shoot tissue taken approximately 20 cm above the soil surface</tissue>
    </source>
</reference>
<dbReference type="EMBL" id="GBRH01232517">
    <property type="protein sequence ID" value="JAD65378.1"/>
    <property type="molecule type" value="Transcribed_RNA"/>
</dbReference>
<reference evidence="1" key="1">
    <citation type="submission" date="2014-09" db="EMBL/GenBank/DDBJ databases">
        <authorList>
            <person name="Magalhaes I.L.F."/>
            <person name="Oliveira U."/>
            <person name="Santos F.R."/>
            <person name="Vidigal T.H.D.A."/>
            <person name="Brescovit A.D."/>
            <person name="Santos A.J."/>
        </authorList>
    </citation>
    <scope>NUCLEOTIDE SEQUENCE</scope>
    <source>
        <tissue evidence="1">Shoot tissue taken approximately 20 cm above the soil surface</tissue>
    </source>
</reference>
<organism evidence="1">
    <name type="scientific">Arundo donax</name>
    <name type="common">Giant reed</name>
    <name type="synonym">Donax arundinaceus</name>
    <dbReference type="NCBI Taxonomy" id="35708"/>
    <lineage>
        <taxon>Eukaryota</taxon>
        <taxon>Viridiplantae</taxon>
        <taxon>Streptophyta</taxon>
        <taxon>Embryophyta</taxon>
        <taxon>Tracheophyta</taxon>
        <taxon>Spermatophyta</taxon>
        <taxon>Magnoliopsida</taxon>
        <taxon>Liliopsida</taxon>
        <taxon>Poales</taxon>
        <taxon>Poaceae</taxon>
        <taxon>PACMAD clade</taxon>
        <taxon>Arundinoideae</taxon>
        <taxon>Arundineae</taxon>
        <taxon>Arundo</taxon>
    </lineage>
</organism>